<dbReference type="InterPro" id="IPR052020">
    <property type="entry name" value="Cyclic_di-GMP/3'3'-cGAMP_PDE"/>
</dbReference>
<dbReference type="InterPro" id="IPR000792">
    <property type="entry name" value="Tscrpt_reg_LuxR_C"/>
</dbReference>
<accession>A0AB73IG65</accession>
<dbReference type="PROSITE" id="PS51832">
    <property type="entry name" value="HD_GYP"/>
    <property type="match status" value="1"/>
</dbReference>
<reference evidence="3" key="1">
    <citation type="submission" date="2023-07" db="EMBL/GenBank/DDBJ databases">
        <title>Sorghum-associated microbial communities from plants grown in Nebraska, USA.</title>
        <authorList>
            <person name="Schachtman D."/>
        </authorList>
    </citation>
    <scope>NUCLEOTIDE SEQUENCE</scope>
    <source>
        <strain evidence="3">DS1061</strain>
    </source>
</reference>
<dbReference type="AlphaFoldDB" id="A0AB73IG65"/>
<dbReference type="PANTHER" id="PTHR45228">
    <property type="entry name" value="CYCLIC DI-GMP PHOSPHODIESTERASE TM_0186-RELATED"/>
    <property type="match status" value="1"/>
</dbReference>
<dbReference type="CDD" id="cd06170">
    <property type="entry name" value="LuxR_C_like"/>
    <property type="match status" value="1"/>
</dbReference>
<dbReference type="Pfam" id="PF00196">
    <property type="entry name" value="GerE"/>
    <property type="match status" value="1"/>
</dbReference>
<dbReference type="Proteomes" id="UP001229486">
    <property type="component" value="Unassembled WGS sequence"/>
</dbReference>
<organism evidence="3 4">
    <name type="scientific">Paraburkholderia caledonica</name>
    <dbReference type="NCBI Taxonomy" id="134536"/>
    <lineage>
        <taxon>Bacteria</taxon>
        <taxon>Pseudomonadati</taxon>
        <taxon>Pseudomonadota</taxon>
        <taxon>Betaproteobacteria</taxon>
        <taxon>Burkholderiales</taxon>
        <taxon>Burkholderiaceae</taxon>
        <taxon>Paraburkholderia</taxon>
    </lineage>
</organism>
<dbReference type="PROSITE" id="PS50043">
    <property type="entry name" value="HTH_LUXR_2"/>
    <property type="match status" value="1"/>
</dbReference>
<comment type="caution">
    <text evidence="3">The sequence shown here is derived from an EMBL/GenBank/DDBJ whole genome shotgun (WGS) entry which is preliminary data.</text>
</comment>
<dbReference type="SUPFAM" id="SSF46894">
    <property type="entry name" value="C-terminal effector domain of the bipartite response regulators"/>
    <property type="match status" value="1"/>
</dbReference>
<dbReference type="GO" id="GO:0003677">
    <property type="term" value="F:DNA binding"/>
    <property type="evidence" value="ECO:0007669"/>
    <property type="project" value="InterPro"/>
</dbReference>
<feature type="domain" description="HD-GYP" evidence="2">
    <location>
        <begin position="228"/>
        <end position="431"/>
    </location>
</feature>
<protein>
    <submittedName>
        <fullName evidence="3">HD-GYP domain-containing protein (C-di-GMP phosphodiesterase class II)/DNA-binding CsgD family transcriptional regulator</fullName>
    </submittedName>
</protein>
<dbReference type="InterPro" id="IPR016032">
    <property type="entry name" value="Sig_transdc_resp-reg_C-effctor"/>
</dbReference>
<dbReference type="PRINTS" id="PR00038">
    <property type="entry name" value="HTHLUXR"/>
</dbReference>
<proteinExistence type="predicted"/>
<evidence type="ECO:0000259" key="1">
    <source>
        <dbReference type="PROSITE" id="PS50043"/>
    </source>
</evidence>
<dbReference type="PROSITE" id="PS00622">
    <property type="entry name" value="HTH_LUXR_1"/>
    <property type="match status" value="1"/>
</dbReference>
<evidence type="ECO:0000313" key="4">
    <source>
        <dbReference type="Proteomes" id="UP001229486"/>
    </source>
</evidence>
<sequence length="496" mass="52605">MTPTIDDDAGHTPLRVFDSVKALAFIGDLSMGQPTDHSLRTGWLAARLAEAAGIDATACDTVREASMLRWSGCTANAAGFADVFGDDITSRVAMLEGRVDWIEPLEALGGVAAVLTPLAQIHCEVSGEIARMLGLAPATETTLRHIFETWDGNGLPARLEGAAVPVPVYVIGLAGDLEVFARTYGVERALGLLAQRADTRYPARLVDTASRHAPSWLTELDQLSPADLDAALTTSRMQQATSAELIADVIDLKLPWMTGFSRAVAATAAAGCARLTPDEAAHRRVYRAGLIHGIGRAAVPNNVWNMARGLPPSAWEKVRLVPYWTWRAGQQAGALGEAAELASHAYERLDGSGYFRAARNAALSLEARILAASVVWVALRSARPWRAAFSADAAAKQLRDEAASGRLDGHAVEAVLGDGAAVARRAPSGTSQGARLSAREIDVLRAISRGASNKEVAQELALSPSTVRTHVESVFRKLECSTRAVATLRASAMGLL</sequence>
<dbReference type="SMART" id="SM00421">
    <property type="entry name" value="HTH_LUXR"/>
    <property type="match status" value="1"/>
</dbReference>
<feature type="domain" description="HTH luxR-type" evidence="1">
    <location>
        <begin position="429"/>
        <end position="494"/>
    </location>
</feature>
<gene>
    <name evidence="3" type="ORF">J2793_002638</name>
</gene>
<dbReference type="InterPro" id="IPR036388">
    <property type="entry name" value="WH-like_DNA-bd_sf"/>
</dbReference>
<dbReference type="Pfam" id="PF13487">
    <property type="entry name" value="HD_5"/>
    <property type="match status" value="1"/>
</dbReference>
<evidence type="ECO:0000259" key="2">
    <source>
        <dbReference type="PROSITE" id="PS51832"/>
    </source>
</evidence>
<dbReference type="SUPFAM" id="SSF109604">
    <property type="entry name" value="HD-domain/PDEase-like"/>
    <property type="match status" value="1"/>
</dbReference>
<name>A0AB73IG65_9BURK</name>
<dbReference type="Gene3D" id="1.10.10.10">
    <property type="entry name" value="Winged helix-like DNA-binding domain superfamily/Winged helix DNA-binding domain"/>
    <property type="match status" value="1"/>
</dbReference>
<dbReference type="InterPro" id="IPR037522">
    <property type="entry name" value="HD_GYP_dom"/>
</dbReference>
<dbReference type="Gene3D" id="1.10.3210.10">
    <property type="entry name" value="Hypothetical protein af1432"/>
    <property type="match status" value="2"/>
</dbReference>
<evidence type="ECO:0000313" key="3">
    <source>
        <dbReference type="EMBL" id="MDP9647192.1"/>
    </source>
</evidence>
<dbReference type="RefSeq" id="WP_392393613.1">
    <property type="nucleotide sequence ID" value="NZ_JAURTK010000003.1"/>
</dbReference>
<dbReference type="GO" id="GO:0006355">
    <property type="term" value="P:regulation of DNA-templated transcription"/>
    <property type="evidence" value="ECO:0007669"/>
    <property type="project" value="InterPro"/>
</dbReference>
<dbReference type="EMBL" id="JAURTK010000003">
    <property type="protein sequence ID" value="MDP9647192.1"/>
    <property type="molecule type" value="Genomic_DNA"/>
</dbReference>